<accession>A0A920BSQ6</accession>
<keyword evidence="3" id="KW-1185">Reference proteome</keyword>
<keyword evidence="1" id="KW-1133">Transmembrane helix</keyword>
<feature type="transmembrane region" description="Helical" evidence="1">
    <location>
        <begin position="32"/>
        <end position="51"/>
    </location>
</feature>
<dbReference type="EMBL" id="BORC01000001">
    <property type="protein sequence ID" value="GIN60891.1"/>
    <property type="molecule type" value="Genomic_DNA"/>
</dbReference>
<comment type="caution">
    <text evidence="2">The sequence shown here is derived from an EMBL/GenBank/DDBJ whole genome shotgun (WGS) entry which is preliminary data.</text>
</comment>
<evidence type="ECO:0000256" key="1">
    <source>
        <dbReference type="SAM" id="Phobius"/>
    </source>
</evidence>
<organism evidence="2 3">
    <name type="scientific">Robertmurraya siralis</name>
    <dbReference type="NCBI Taxonomy" id="77777"/>
    <lineage>
        <taxon>Bacteria</taxon>
        <taxon>Bacillati</taxon>
        <taxon>Bacillota</taxon>
        <taxon>Bacilli</taxon>
        <taxon>Bacillales</taxon>
        <taxon>Bacillaceae</taxon>
        <taxon>Robertmurraya</taxon>
    </lineage>
</organism>
<protein>
    <submittedName>
        <fullName evidence="2">Uncharacterized protein</fullName>
    </submittedName>
</protein>
<keyword evidence="1" id="KW-0812">Transmembrane</keyword>
<dbReference type="RefSeq" id="WP_170211217.1">
    <property type="nucleotide sequence ID" value="NZ_BORC01000001.1"/>
</dbReference>
<proteinExistence type="predicted"/>
<sequence length="52" mass="6240">MMNISKAFETWRKDLNEDNSLTLRFFAKITSWQFKFTLLLGIPILLNLLFFL</sequence>
<dbReference type="Proteomes" id="UP000682111">
    <property type="component" value="Unassembled WGS sequence"/>
</dbReference>
<evidence type="ECO:0000313" key="3">
    <source>
        <dbReference type="Proteomes" id="UP000682111"/>
    </source>
</evidence>
<keyword evidence="1" id="KW-0472">Membrane</keyword>
<gene>
    <name evidence="2" type="ORF">J27TS8_08840</name>
</gene>
<evidence type="ECO:0000313" key="2">
    <source>
        <dbReference type="EMBL" id="GIN60891.1"/>
    </source>
</evidence>
<name>A0A920BSQ6_9BACI</name>
<dbReference type="AlphaFoldDB" id="A0A920BSQ6"/>
<reference evidence="2" key="1">
    <citation type="submission" date="2021-03" db="EMBL/GenBank/DDBJ databases">
        <title>Antimicrobial resistance genes in bacteria isolated from Japanese honey, and their potential for conferring macrolide and lincosamide resistance in the American foulbrood pathogen Paenibacillus larvae.</title>
        <authorList>
            <person name="Okamoto M."/>
            <person name="Kumagai M."/>
            <person name="Kanamori H."/>
            <person name="Takamatsu D."/>
        </authorList>
    </citation>
    <scope>NUCLEOTIDE SEQUENCE</scope>
    <source>
        <strain evidence="2">J27TS8</strain>
    </source>
</reference>